<name>A0A7R8D5Y5_LEPSM</name>
<reference evidence="3" key="1">
    <citation type="submission" date="2021-02" db="EMBL/GenBank/DDBJ databases">
        <authorList>
            <person name="Bekaert M."/>
        </authorList>
    </citation>
    <scope>NUCLEOTIDE SEQUENCE</scope>
    <source>
        <strain evidence="3">IoA-00</strain>
    </source>
</reference>
<protein>
    <submittedName>
        <fullName evidence="3">(salmon louse) hypothetical protein</fullName>
    </submittedName>
</protein>
<dbReference type="GO" id="GO:0005576">
    <property type="term" value="C:extracellular region"/>
    <property type="evidence" value="ECO:0007669"/>
    <property type="project" value="InterPro"/>
</dbReference>
<dbReference type="EMBL" id="HG994588">
    <property type="protein sequence ID" value="CAF3039416.1"/>
    <property type="molecule type" value="Genomic_DNA"/>
</dbReference>
<dbReference type="SUPFAM" id="SSF57625">
    <property type="entry name" value="Invertebrate chitin-binding proteins"/>
    <property type="match status" value="1"/>
</dbReference>
<sequence length="193" mass="22303">MITFLILLSISLRTINGYDKVSSFSCNGRAPGYYADINLDCKIYYLCNQHSFKTTFSCPERTAFEQRSMNWTTKFKNSSRVKRMGYSLITPRSSIHQFLRSPSKNLRINFLSKDTQISLSTIRALSWSSKSFPDYISQYQRPSKPSHQQLRHSYCRHKSTCKHRKLYKILRKSPKDGARGGSTSKNTSDIQSS</sequence>
<dbReference type="OrthoDB" id="6379319at2759"/>
<proteinExistence type="predicted"/>
<dbReference type="AlphaFoldDB" id="A0A7R8D5Y5"/>
<dbReference type="Pfam" id="PF01607">
    <property type="entry name" value="CBM_14"/>
    <property type="match status" value="1"/>
</dbReference>
<dbReference type="InterPro" id="IPR002557">
    <property type="entry name" value="Chitin-bd_dom"/>
</dbReference>
<accession>A0A7R8D5Y5</accession>
<feature type="compositionally biased region" description="Polar residues" evidence="1">
    <location>
        <begin position="181"/>
        <end position="193"/>
    </location>
</feature>
<evidence type="ECO:0000256" key="1">
    <source>
        <dbReference type="SAM" id="MobiDB-lite"/>
    </source>
</evidence>
<dbReference type="PROSITE" id="PS50940">
    <property type="entry name" value="CHIT_BIND_II"/>
    <property type="match status" value="1"/>
</dbReference>
<keyword evidence="4" id="KW-1185">Reference proteome</keyword>
<feature type="region of interest" description="Disordered" evidence="1">
    <location>
        <begin position="170"/>
        <end position="193"/>
    </location>
</feature>
<feature type="signal peptide" evidence="2">
    <location>
        <begin position="1"/>
        <end position="17"/>
    </location>
</feature>
<organism evidence="3 4">
    <name type="scientific">Lepeophtheirus salmonis</name>
    <name type="common">Salmon louse</name>
    <name type="synonym">Caligus salmonis</name>
    <dbReference type="NCBI Taxonomy" id="72036"/>
    <lineage>
        <taxon>Eukaryota</taxon>
        <taxon>Metazoa</taxon>
        <taxon>Ecdysozoa</taxon>
        <taxon>Arthropoda</taxon>
        <taxon>Crustacea</taxon>
        <taxon>Multicrustacea</taxon>
        <taxon>Hexanauplia</taxon>
        <taxon>Copepoda</taxon>
        <taxon>Siphonostomatoida</taxon>
        <taxon>Caligidae</taxon>
        <taxon>Lepeophtheirus</taxon>
    </lineage>
</organism>
<dbReference type="Proteomes" id="UP000675881">
    <property type="component" value="Chromosome 9"/>
</dbReference>
<evidence type="ECO:0000313" key="4">
    <source>
        <dbReference type="Proteomes" id="UP000675881"/>
    </source>
</evidence>
<dbReference type="InterPro" id="IPR036508">
    <property type="entry name" value="Chitin-bd_dom_sf"/>
</dbReference>
<gene>
    <name evidence="3" type="ORF">LSAA_15192</name>
</gene>
<keyword evidence="2" id="KW-0732">Signal</keyword>
<evidence type="ECO:0000313" key="3">
    <source>
        <dbReference type="EMBL" id="CAF3039416.1"/>
    </source>
</evidence>
<dbReference type="GO" id="GO:0008061">
    <property type="term" value="F:chitin binding"/>
    <property type="evidence" value="ECO:0007669"/>
    <property type="project" value="InterPro"/>
</dbReference>
<feature type="chain" id="PRO_5043534615" evidence="2">
    <location>
        <begin position="18"/>
        <end position="193"/>
    </location>
</feature>
<evidence type="ECO:0000256" key="2">
    <source>
        <dbReference type="SAM" id="SignalP"/>
    </source>
</evidence>